<sequence>MYTVCNDRDNLWFCVTEFDRPHKGIIGGQYRVHLRNKTCDCGRFDAFCYPCTHVIAACHNLRIDSMSYVDKVYKLETMYNMWRYVFPPTLDERDLVVVVGRVIHLDKIMTVAVFASPMAEVFESRKVMWIGRKNSSLMAPRAIPHVTAAYRSVVDSE</sequence>
<evidence type="ECO:0000256" key="3">
    <source>
        <dbReference type="ARBA" id="ARBA00022833"/>
    </source>
</evidence>
<dbReference type="Pfam" id="PF04434">
    <property type="entry name" value="SWIM"/>
    <property type="match status" value="1"/>
</dbReference>
<evidence type="ECO:0000313" key="6">
    <source>
        <dbReference type="EMBL" id="KAH1122014.1"/>
    </source>
</evidence>
<dbReference type="InterPro" id="IPR007527">
    <property type="entry name" value="Znf_SWIM"/>
</dbReference>
<evidence type="ECO:0000313" key="7">
    <source>
        <dbReference type="Proteomes" id="UP000828251"/>
    </source>
</evidence>
<gene>
    <name evidence="6" type="ORF">J1N35_005174</name>
</gene>
<keyword evidence="1" id="KW-0479">Metal-binding</keyword>
<comment type="caution">
    <text evidence="6">The sequence shown here is derived from an EMBL/GenBank/DDBJ whole genome shotgun (WGS) entry which is preliminary data.</text>
</comment>
<reference evidence="6 7" key="1">
    <citation type="journal article" date="2021" name="Plant Biotechnol. J.">
        <title>Multi-omics assisted identification of the key and species-specific regulatory components of drought-tolerant mechanisms in Gossypium stocksii.</title>
        <authorList>
            <person name="Yu D."/>
            <person name="Ke L."/>
            <person name="Zhang D."/>
            <person name="Wu Y."/>
            <person name="Sun Y."/>
            <person name="Mei J."/>
            <person name="Sun J."/>
            <person name="Sun Y."/>
        </authorList>
    </citation>
    <scope>NUCLEOTIDE SEQUENCE [LARGE SCALE GENOMIC DNA]</scope>
    <source>
        <strain evidence="7">cv. E1</strain>
        <tissue evidence="6">Leaf</tissue>
    </source>
</reference>
<dbReference type="SMART" id="SM00575">
    <property type="entry name" value="ZnF_PMZ"/>
    <property type="match status" value="1"/>
</dbReference>
<dbReference type="EMBL" id="JAIQCV010000002">
    <property type="protein sequence ID" value="KAH1122014.1"/>
    <property type="molecule type" value="Genomic_DNA"/>
</dbReference>
<dbReference type="Proteomes" id="UP000828251">
    <property type="component" value="Unassembled WGS sequence"/>
</dbReference>
<evidence type="ECO:0000256" key="4">
    <source>
        <dbReference type="PROSITE-ProRule" id="PRU00325"/>
    </source>
</evidence>
<dbReference type="OrthoDB" id="1032604at2759"/>
<evidence type="ECO:0000259" key="5">
    <source>
        <dbReference type="PROSITE" id="PS50966"/>
    </source>
</evidence>
<evidence type="ECO:0000256" key="2">
    <source>
        <dbReference type="ARBA" id="ARBA00022771"/>
    </source>
</evidence>
<proteinExistence type="predicted"/>
<accession>A0A9D4AID3</accession>
<keyword evidence="3" id="KW-0862">Zinc</keyword>
<dbReference type="InterPro" id="IPR006564">
    <property type="entry name" value="Znf_PMZ"/>
</dbReference>
<protein>
    <recommendedName>
        <fullName evidence="5">SWIM-type domain-containing protein</fullName>
    </recommendedName>
</protein>
<feature type="domain" description="SWIM-type" evidence="5">
    <location>
        <begin position="30"/>
        <end position="62"/>
    </location>
</feature>
<name>A0A9D4AID3_9ROSI</name>
<dbReference type="AlphaFoldDB" id="A0A9D4AID3"/>
<evidence type="ECO:0000256" key="1">
    <source>
        <dbReference type="ARBA" id="ARBA00022723"/>
    </source>
</evidence>
<keyword evidence="2 4" id="KW-0863">Zinc-finger</keyword>
<dbReference type="PROSITE" id="PS50966">
    <property type="entry name" value="ZF_SWIM"/>
    <property type="match status" value="1"/>
</dbReference>
<keyword evidence="7" id="KW-1185">Reference proteome</keyword>
<organism evidence="6 7">
    <name type="scientific">Gossypium stocksii</name>
    <dbReference type="NCBI Taxonomy" id="47602"/>
    <lineage>
        <taxon>Eukaryota</taxon>
        <taxon>Viridiplantae</taxon>
        <taxon>Streptophyta</taxon>
        <taxon>Embryophyta</taxon>
        <taxon>Tracheophyta</taxon>
        <taxon>Spermatophyta</taxon>
        <taxon>Magnoliopsida</taxon>
        <taxon>eudicotyledons</taxon>
        <taxon>Gunneridae</taxon>
        <taxon>Pentapetalae</taxon>
        <taxon>rosids</taxon>
        <taxon>malvids</taxon>
        <taxon>Malvales</taxon>
        <taxon>Malvaceae</taxon>
        <taxon>Malvoideae</taxon>
        <taxon>Gossypium</taxon>
    </lineage>
</organism>
<dbReference type="GO" id="GO:0008270">
    <property type="term" value="F:zinc ion binding"/>
    <property type="evidence" value="ECO:0007669"/>
    <property type="project" value="UniProtKB-KW"/>
</dbReference>